<keyword evidence="1" id="KW-1133">Transmembrane helix</keyword>
<keyword evidence="1" id="KW-0812">Transmembrane</keyword>
<feature type="transmembrane region" description="Helical" evidence="1">
    <location>
        <begin position="118"/>
        <end position="136"/>
    </location>
</feature>
<feature type="transmembrane region" description="Helical" evidence="1">
    <location>
        <begin position="24"/>
        <end position="43"/>
    </location>
</feature>
<protein>
    <submittedName>
        <fullName evidence="2">Uncharacterized protein</fullName>
    </submittedName>
</protein>
<feature type="transmembrane region" description="Helical" evidence="1">
    <location>
        <begin position="180"/>
        <end position="197"/>
    </location>
</feature>
<evidence type="ECO:0000313" key="2">
    <source>
        <dbReference type="EMBL" id="KKU57054.1"/>
    </source>
</evidence>
<organism evidence="2 3">
    <name type="scientific">candidate division WWE3 bacterium GW2011_GWB1_47_11</name>
    <dbReference type="NCBI Taxonomy" id="1619117"/>
    <lineage>
        <taxon>Bacteria</taxon>
        <taxon>Katanobacteria</taxon>
    </lineage>
</organism>
<proteinExistence type="predicted"/>
<gene>
    <name evidence="2" type="ORF">UX79_C0024G0003</name>
</gene>
<sequence>METYPIEKGKPKCRINTMRTKIISIYKIPLLLSLTLTIVLLALKLQANALAFAYIILGGFAGTFLLDLDYIVYAYFLEPTADFSKTIKGFLSHFDPANALAFSHFNKHNIEEKTLNSVLFQIVLGAAAILVCISSANLLAKAFLLSAFVNSAYRLSEFYFDDKTSDWFWMLKAKPDKKALGLYVAGLVAVLIFSLRFF</sequence>
<dbReference type="AlphaFoldDB" id="A0A0G1RIB5"/>
<dbReference type="Proteomes" id="UP000034684">
    <property type="component" value="Unassembled WGS sequence"/>
</dbReference>
<dbReference type="EMBL" id="LCNN01000024">
    <property type="protein sequence ID" value="KKU57054.1"/>
    <property type="molecule type" value="Genomic_DNA"/>
</dbReference>
<keyword evidence="1" id="KW-0472">Membrane</keyword>
<reference evidence="2 3" key="1">
    <citation type="journal article" date="2015" name="Nature">
        <title>rRNA introns, odd ribosomes, and small enigmatic genomes across a large radiation of phyla.</title>
        <authorList>
            <person name="Brown C.T."/>
            <person name="Hug L.A."/>
            <person name="Thomas B.C."/>
            <person name="Sharon I."/>
            <person name="Castelle C.J."/>
            <person name="Singh A."/>
            <person name="Wilkins M.J."/>
            <person name="Williams K.H."/>
            <person name="Banfield J.F."/>
        </authorList>
    </citation>
    <scope>NUCLEOTIDE SEQUENCE [LARGE SCALE GENOMIC DNA]</scope>
</reference>
<accession>A0A0G1RIB5</accession>
<name>A0A0G1RIB5_UNCKA</name>
<feature type="transmembrane region" description="Helical" evidence="1">
    <location>
        <begin position="49"/>
        <end position="76"/>
    </location>
</feature>
<evidence type="ECO:0000256" key="1">
    <source>
        <dbReference type="SAM" id="Phobius"/>
    </source>
</evidence>
<evidence type="ECO:0000313" key="3">
    <source>
        <dbReference type="Proteomes" id="UP000034684"/>
    </source>
</evidence>
<comment type="caution">
    <text evidence="2">The sequence shown here is derived from an EMBL/GenBank/DDBJ whole genome shotgun (WGS) entry which is preliminary data.</text>
</comment>